<dbReference type="PANTHER" id="PTHR20963">
    <property type="entry name" value="MULTIPLE INOSITOL POLYPHOSPHATE PHOSPHATASE-RELATED"/>
    <property type="match status" value="1"/>
</dbReference>
<dbReference type="Proteomes" id="UP000311382">
    <property type="component" value="Unassembled WGS sequence"/>
</dbReference>
<dbReference type="AlphaFoldDB" id="A0A5C5G244"/>
<organism evidence="3 4">
    <name type="scientific">Rhodotorula diobovata</name>
    <dbReference type="NCBI Taxonomy" id="5288"/>
    <lineage>
        <taxon>Eukaryota</taxon>
        <taxon>Fungi</taxon>
        <taxon>Dikarya</taxon>
        <taxon>Basidiomycota</taxon>
        <taxon>Pucciniomycotina</taxon>
        <taxon>Microbotryomycetes</taxon>
        <taxon>Sporidiobolales</taxon>
        <taxon>Sporidiobolaceae</taxon>
        <taxon>Rhodotorula</taxon>
    </lineage>
</organism>
<comment type="caution">
    <text evidence="3">The sequence shown here is derived from an EMBL/GenBank/DDBJ whole genome shotgun (WGS) entry which is preliminary data.</text>
</comment>
<reference evidence="3 4" key="1">
    <citation type="submission" date="2019-03" db="EMBL/GenBank/DDBJ databases">
        <title>Rhodosporidium diobovatum UCD-FST 08-225 genome sequencing, assembly, and annotation.</title>
        <authorList>
            <person name="Fakankun I.U."/>
            <person name="Fristensky B."/>
            <person name="Levin D.B."/>
        </authorList>
    </citation>
    <scope>NUCLEOTIDE SEQUENCE [LARGE SCALE GENOMIC DNA]</scope>
    <source>
        <strain evidence="3 4">UCD-FST 08-225</strain>
    </source>
</reference>
<protein>
    <submittedName>
        <fullName evidence="3">Putative acid phosphatase</fullName>
    </submittedName>
</protein>
<dbReference type="Pfam" id="PF00328">
    <property type="entry name" value="His_Phos_2"/>
    <property type="match status" value="1"/>
</dbReference>
<dbReference type="OrthoDB" id="6509975at2759"/>
<evidence type="ECO:0000313" key="3">
    <source>
        <dbReference type="EMBL" id="TNY22975.1"/>
    </source>
</evidence>
<name>A0A5C5G244_9BASI</name>
<feature type="signal peptide" evidence="2">
    <location>
        <begin position="1"/>
        <end position="20"/>
    </location>
</feature>
<dbReference type="GO" id="GO:0003993">
    <property type="term" value="F:acid phosphatase activity"/>
    <property type="evidence" value="ECO:0007669"/>
    <property type="project" value="TreeGrafter"/>
</dbReference>
<keyword evidence="1" id="KW-0378">Hydrolase</keyword>
<dbReference type="CDD" id="cd07061">
    <property type="entry name" value="HP_HAP_like"/>
    <property type="match status" value="1"/>
</dbReference>
<dbReference type="SUPFAM" id="SSF53254">
    <property type="entry name" value="Phosphoglycerate mutase-like"/>
    <property type="match status" value="1"/>
</dbReference>
<gene>
    <name evidence="3" type="ORF">DMC30DRAFT_410815</name>
</gene>
<evidence type="ECO:0000256" key="2">
    <source>
        <dbReference type="SAM" id="SignalP"/>
    </source>
</evidence>
<feature type="chain" id="PRO_5022878105" evidence="2">
    <location>
        <begin position="21"/>
        <end position="555"/>
    </location>
</feature>
<dbReference type="PANTHER" id="PTHR20963:SF55">
    <property type="entry name" value="PHOSPHATASE, PUTATIVE-RELATED"/>
    <property type="match status" value="1"/>
</dbReference>
<evidence type="ECO:0000256" key="1">
    <source>
        <dbReference type="ARBA" id="ARBA00022801"/>
    </source>
</evidence>
<keyword evidence="4" id="KW-1185">Reference proteome</keyword>
<accession>A0A5C5G244</accession>
<evidence type="ECO:0000313" key="4">
    <source>
        <dbReference type="Proteomes" id="UP000311382"/>
    </source>
</evidence>
<dbReference type="STRING" id="5288.A0A5C5G244"/>
<sequence length="555" mass="58993">MVHLPLSAAALASSALLVAAGPVKRASSASVTAAPLATVGISVSDTYPPSGTAPDPSRFPDEAAVGYPGPTPTGVEPFAVQTGASYPTHQGIYPLVLPASSSVDIAKYWGNLSPQYSVSSSVYGLSEASPLLPDQCEIAQAHIYFRHGARYPTTGAPPSAFAGKVANASLADGGFKASGPLEFLNDWTYKLGAELLTPFGRLQDFQLGVASRMLYGKLLNNFTETGTLPVWRTQSEDRMVKTMVNFASGFFGVPEYLDSVNIELQIEAPGFNASGAPYEVCPNADNERGSVGSTAAAAFSEPYYEKTAARLNKHLSGNLTLSATDINAMLQLCSYETVALGSSKFCDLFTKEDFEIYEQAYDILFAGNNGFASPVAAAQGKGYLEELLSRLNHTLISKWDSDTNATLDGNEVTFPLNQSIYADAAHEVSILDALTALNLTALTAGGPPPTSHRSTSHTFSASRIVPFATHFELQVLECAPSVPTRQVRFVVNDAVVPLHGSFAGCREDPNGLCAYDTVLDALIKRRDEIDFDYACNGNYSVPTYGDISDGLPPRA</sequence>
<dbReference type="InterPro" id="IPR000560">
    <property type="entry name" value="His_Pase_clade-2"/>
</dbReference>
<dbReference type="InterPro" id="IPR029033">
    <property type="entry name" value="His_PPase_superfam"/>
</dbReference>
<dbReference type="EMBL" id="SOZI01000017">
    <property type="protein sequence ID" value="TNY22975.1"/>
    <property type="molecule type" value="Genomic_DNA"/>
</dbReference>
<dbReference type="Gene3D" id="3.40.50.1240">
    <property type="entry name" value="Phosphoglycerate mutase-like"/>
    <property type="match status" value="1"/>
</dbReference>
<keyword evidence="2" id="KW-0732">Signal</keyword>
<proteinExistence type="predicted"/>